<dbReference type="OrthoDB" id="9763290at2"/>
<gene>
    <name evidence="12" type="ORF">C8N25_104101</name>
</gene>
<dbReference type="PROSITE" id="PS51278">
    <property type="entry name" value="GATASE_TYPE_2"/>
    <property type="match status" value="1"/>
</dbReference>
<keyword evidence="5 9" id="KW-0067">ATP-binding</keyword>
<evidence type="ECO:0000256" key="5">
    <source>
        <dbReference type="ARBA" id="ARBA00022840"/>
    </source>
</evidence>
<dbReference type="InterPro" id="IPR006426">
    <property type="entry name" value="Asn_synth_AEB"/>
</dbReference>
<accession>A0A3E0DZH7</accession>
<dbReference type="GO" id="GO:0005829">
    <property type="term" value="C:cytosol"/>
    <property type="evidence" value="ECO:0007669"/>
    <property type="project" value="TreeGrafter"/>
</dbReference>
<comment type="caution">
    <text evidence="12">The sequence shown here is derived from an EMBL/GenBank/DDBJ whole genome shotgun (WGS) entry which is preliminary data.</text>
</comment>
<proteinExistence type="inferred from homology"/>
<protein>
    <recommendedName>
        <fullName evidence="3">asparagine synthase (glutamine-hydrolyzing)</fullName>
        <ecNumber evidence="3">6.3.5.4</ecNumber>
    </recommendedName>
</protein>
<dbReference type="Gene3D" id="3.40.50.620">
    <property type="entry name" value="HUPs"/>
    <property type="match status" value="1"/>
</dbReference>
<dbReference type="CDD" id="cd01991">
    <property type="entry name" value="Asn_synthase_B_C"/>
    <property type="match status" value="1"/>
</dbReference>
<evidence type="ECO:0000313" key="12">
    <source>
        <dbReference type="EMBL" id="REG91487.1"/>
    </source>
</evidence>
<dbReference type="InterPro" id="IPR001962">
    <property type="entry name" value="Asn_synthase"/>
</dbReference>
<feature type="binding site" evidence="9">
    <location>
        <position position="294"/>
    </location>
    <ligand>
        <name>ATP</name>
        <dbReference type="ChEBI" id="CHEBI:30616"/>
    </ligand>
</feature>
<feature type="active site" description="For GATase activity" evidence="8">
    <location>
        <position position="2"/>
    </location>
</feature>
<comment type="catalytic activity">
    <reaction evidence="7">
        <text>L-aspartate + L-glutamine + ATP + H2O = L-asparagine + L-glutamate + AMP + diphosphate + H(+)</text>
        <dbReference type="Rhea" id="RHEA:12228"/>
        <dbReference type="ChEBI" id="CHEBI:15377"/>
        <dbReference type="ChEBI" id="CHEBI:15378"/>
        <dbReference type="ChEBI" id="CHEBI:29985"/>
        <dbReference type="ChEBI" id="CHEBI:29991"/>
        <dbReference type="ChEBI" id="CHEBI:30616"/>
        <dbReference type="ChEBI" id="CHEBI:33019"/>
        <dbReference type="ChEBI" id="CHEBI:58048"/>
        <dbReference type="ChEBI" id="CHEBI:58359"/>
        <dbReference type="ChEBI" id="CHEBI:456215"/>
        <dbReference type="EC" id="6.3.5.4"/>
    </reaction>
</comment>
<dbReference type="InterPro" id="IPR014729">
    <property type="entry name" value="Rossmann-like_a/b/a_fold"/>
</dbReference>
<reference evidence="12 13" key="1">
    <citation type="submission" date="2018-08" db="EMBL/GenBank/DDBJ databases">
        <title>Genomic Encyclopedia of Archaeal and Bacterial Type Strains, Phase II (KMG-II): from individual species to whole genera.</title>
        <authorList>
            <person name="Goeker M."/>
        </authorList>
    </citation>
    <scope>NUCLEOTIDE SEQUENCE [LARGE SCALE GENOMIC DNA]</scope>
    <source>
        <strain evidence="12 13">DSM 15986</strain>
    </source>
</reference>
<dbReference type="CDD" id="cd00712">
    <property type="entry name" value="AsnB"/>
    <property type="match status" value="1"/>
</dbReference>
<keyword evidence="6 8" id="KW-0315">Glutamine amidotransferase</keyword>
<dbReference type="GO" id="GO:0005524">
    <property type="term" value="F:ATP binding"/>
    <property type="evidence" value="ECO:0007669"/>
    <property type="project" value="UniProtKB-KW"/>
</dbReference>
<dbReference type="Gene3D" id="3.60.20.10">
    <property type="entry name" value="Glutamine Phosphoribosylpyrophosphate, subunit 1, domain 1"/>
    <property type="match status" value="1"/>
</dbReference>
<dbReference type="Pfam" id="PF00733">
    <property type="entry name" value="Asn_synthase"/>
    <property type="match status" value="1"/>
</dbReference>
<evidence type="ECO:0000256" key="9">
    <source>
        <dbReference type="PIRSR" id="PIRSR001589-2"/>
    </source>
</evidence>
<dbReference type="AlphaFoldDB" id="A0A3E0DZH7"/>
<dbReference type="PIRSF" id="PIRSF001589">
    <property type="entry name" value="Asn_synthetase_glu-h"/>
    <property type="match status" value="1"/>
</dbReference>
<evidence type="ECO:0000256" key="2">
    <source>
        <dbReference type="ARBA" id="ARBA00005752"/>
    </source>
</evidence>
<keyword evidence="8" id="KW-0061">Asparagine biosynthesis</keyword>
<dbReference type="PANTHER" id="PTHR43284:SF1">
    <property type="entry name" value="ASPARAGINE SYNTHETASE"/>
    <property type="match status" value="1"/>
</dbReference>
<evidence type="ECO:0000256" key="8">
    <source>
        <dbReference type="PIRSR" id="PIRSR001589-1"/>
    </source>
</evidence>
<comment type="similarity">
    <text evidence="2">Belongs to the asparagine synthetase family.</text>
</comment>
<dbReference type="RefSeq" id="WP_086540661.1">
    <property type="nucleotide sequence ID" value="NZ_MSSW01000010.1"/>
</dbReference>
<dbReference type="InterPro" id="IPR017932">
    <property type="entry name" value="GATase_2_dom"/>
</dbReference>
<dbReference type="SUPFAM" id="SSF56235">
    <property type="entry name" value="N-terminal nucleophile aminohydrolases (Ntn hydrolases)"/>
    <property type="match status" value="1"/>
</dbReference>
<dbReference type="InterPro" id="IPR033738">
    <property type="entry name" value="AsnB_N"/>
</dbReference>
<evidence type="ECO:0000256" key="1">
    <source>
        <dbReference type="ARBA" id="ARBA00005187"/>
    </source>
</evidence>
<keyword evidence="13" id="KW-1185">Reference proteome</keyword>
<feature type="site" description="Important for beta-aspartyl-AMP intermediate formation" evidence="10">
    <location>
        <position position="369"/>
    </location>
</feature>
<dbReference type="GO" id="GO:0006529">
    <property type="term" value="P:asparagine biosynthetic process"/>
    <property type="evidence" value="ECO:0007669"/>
    <property type="project" value="UniProtKB-KW"/>
</dbReference>
<evidence type="ECO:0000256" key="10">
    <source>
        <dbReference type="PIRSR" id="PIRSR001589-3"/>
    </source>
</evidence>
<evidence type="ECO:0000313" key="13">
    <source>
        <dbReference type="Proteomes" id="UP000256405"/>
    </source>
</evidence>
<comment type="pathway">
    <text evidence="1">Amino-acid biosynthesis; L-asparagine biosynthesis; L-asparagine from L-aspartate (L-Gln route): step 1/1.</text>
</comment>
<dbReference type="Pfam" id="PF13537">
    <property type="entry name" value="GATase_7"/>
    <property type="match status" value="1"/>
</dbReference>
<organism evidence="12 13">
    <name type="scientific">Algoriphagus antarcticus</name>
    <dbReference type="NCBI Taxonomy" id="238540"/>
    <lineage>
        <taxon>Bacteria</taxon>
        <taxon>Pseudomonadati</taxon>
        <taxon>Bacteroidota</taxon>
        <taxon>Cytophagia</taxon>
        <taxon>Cytophagales</taxon>
        <taxon>Cyclobacteriaceae</taxon>
        <taxon>Algoriphagus</taxon>
    </lineage>
</organism>
<keyword evidence="4 9" id="KW-0547">Nucleotide-binding</keyword>
<dbReference type="InterPro" id="IPR051786">
    <property type="entry name" value="ASN_synthetase/amidase"/>
</dbReference>
<name>A0A3E0DZH7_9BACT</name>
<dbReference type="InterPro" id="IPR029055">
    <property type="entry name" value="Ntn_hydrolases_N"/>
</dbReference>
<keyword evidence="8" id="KW-0028">Amino-acid biosynthesis</keyword>
<evidence type="ECO:0000256" key="7">
    <source>
        <dbReference type="ARBA" id="ARBA00048741"/>
    </source>
</evidence>
<dbReference type="GO" id="GO:0004066">
    <property type="term" value="F:asparagine synthase (glutamine-hydrolyzing) activity"/>
    <property type="evidence" value="ECO:0007669"/>
    <property type="project" value="UniProtKB-EC"/>
</dbReference>
<feature type="binding site" evidence="9">
    <location>
        <position position="101"/>
    </location>
    <ligand>
        <name>L-glutamine</name>
        <dbReference type="ChEBI" id="CHEBI:58359"/>
    </ligand>
</feature>
<evidence type="ECO:0000256" key="6">
    <source>
        <dbReference type="ARBA" id="ARBA00022962"/>
    </source>
</evidence>
<dbReference type="EC" id="6.3.5.4" evidence="3"/>
<evidence type="ECO:0000256" key="4">
    <source>
        <dbReference type="ARBA" id="ARBA00022741"/>
    </source>
</evidence>
<dbReference type="EMBL" id="QUNF01000004">
    <property type="protein sequence ID" value="REG91487.1"/>
    <property type="molecule type" value="Genomic_DNA"/>
</dbReference>
<dbReference type="SUPFAM" id="SSF52402">
    <property type="entry name" value="Adenine nucleotide alpha hydrolases-like"/>
    <property type="match status" value="1"/>
</dbReference>
<evidence type="ECO:0000259" key="11">
    <source>
        <dbReference type="PROSITE" id="PS51278"/>
    </source>
</evidence>
<dbReference type="NCBIfam" id="TIGR01536">
    <property type="entry name" value="asn_synth_AEB"/>
    <property type="match status" value="1"/>
</dbReference>
<dbReference type="Proteomes" id="UP000256405">
    <property type="component" value="Unassembled WGS sequence"/>
</dbReference>
<dbReference type="PANTHER" id="PTHR43284">
    <property type="entry name" value="ASPARAGINE SYNTHETASE (GLUTAMINE-HYDROLYZING)"/>
    <property type="match status" value="1"/>
</dbReference>
<sequence length="632" mass="73036">MCGVAGFVDFKCGSGSNILSNMVSTLNHRGPDDEGTYLDEVDQYQLGLGHKRLSILDLSPLGHQPMKYENLVIVYNGEVYNFKEIRQELESLGYDFQSQSDTEVILKSYHCWGDEMVLKLNGMFAIIMFDKDKQELTLFRDRAGVKPLYWFFKDGLFLFGSELKSLCTHPRFERKLNFKALSLFLQFGYVPQPLSIYQNTHKLFSGHFLKLDLSTATIREEKYWEVFSAYVSEKSTKKESEILEDLDTLISSACNYRMVSDVPVGVFLSGGYDSSLVTAMVQKESSQKIKTFTIGFEEEKFNEAIYAKQVADHLGTDHHEYLCSQQEALNLIQELPDIWDEPFADSSGIPTYLVSKLARNQVVVSLSADGGDELFGGYEKYQSAAKYLNWFQKYPIRSLVDQVMEPLRDQVAARVLSESKLYVYDNFLKTKDSKDSISNLEAYQKFFFDNEIKKLSSHLEPSSLFSGDIQQLNAIENPLDQMMAYDYATYQTDDILTKVDRATMAHSLEGREPLLDYRLIDYVGKIPTQLKLKGGVKKYLLKEIAHRYLPKSIMERPKMGFSVPLVTWLKNDLKYLIDDFLNEAYIKDQGVFHWEQISKMVKLFEKRGDINYANRIWNLLVFQIWYQKWMKS</sequence>
<evidence type="ECO:0000256" key="3">
    <source>
        <dbReference type="ARBA" id="ARBA00012737"/>
    </source>
</evidence>
<feature type="domain" description="Glutamine amidotransferase type-2" evidence="11">
    <location>
        <begin position="2"/>
        <end position="214"/>
    </location>
</feature>